<sequence length="298" mass="33323">MLHFSNVKLAAAPIGWANDDLVSIGASTTFEQIISEMALAGYQGTEIGNKYPRDTTVLTKALALRNLEVASAWFSSYLLTKPYAEVLTAFSKHVHFLKVMGAKVVVVSEQSYSIQQAPVGLFAHKPVVDDHTFRLLAEKLNDLGAYAQSQGLNLVFHHHMGTIVQTANETRKLLAYTDPTKVFLLFDTGHFFMSGDDPAPLILEFGSRIKHVHLKDVRSEIVEQMREQQTSFLDGVLWGMFTTPGTGSLDFASIFQNLHQINYQGWMVVEAEQDPEKANPFEYALNALAYIKQFISYE</sequence>
<dbReference type="NCBIfam" id="TIGR04379">
    <property type="entry name" value="myo_inos_iolE"/>
    <property type="match status" value="1"/>
</dbReference>
<dbReference type="Pfam" id="PF01261">
    <property type="entry name" value="AP_endonuc_2"/>
    <property type="match status" value="1"/>
</dbReference>
<dbReference type="RefSeq" id="WP_256547194.1">
    <property type="nucleotide sequence ID" value="NZ_CP101809.1"/>
</dbReference>
<dbReference type="GO" id="GO:0050114">
    <property type="term" value="F:myo-inosose-2 dehydratase activity"/>
    <property type="evidence" value="ECO:0007669"/>
    <property type="project" value="UniProtKB-EC"/>
</dbReference>
<dbReference type="Gene3D" id="3.20.20.150">
    <property type="entry name" value="Divalent-metal-dependent TIM barrel enzymes"/>
    <property type="match status" value="1"/>
</dbReference>
<evidence type="ECO:0000259" key="1">
    <source>
        <dbReference type="Pfam" id="PF01261"/>
    </source>
</evidence>
<dbReference type="InterPro" id="IPR013022">
    <property type="entry name" value="Xyl_isomerase-like_TIM-brl"/>
</dbReference>
<name>A0ABU0LZI1_9BACT</name>
<comment type="caution">
    <text evidence="2">The sequence shown here is derived from an EMBL/GenBank/DDBJ whole genome shotgun (WGS) entry which is preliminary data.</text>
</comment>
<dbReference type="Proteomes" id="UP001240643">
    <property type="component" value="Unassembled WGS sequence"/>
</dbReference>
<dbReference type="PANTHER" id="PTHR12110:SF41">
    <property type="entry name" value="INOSOSE DEHYDRATASE"/>
    <property type="match status" value="1"/>
</dbReference>
<dbReference type="EC" id="4.2.1.44" evidence="2"/>
<feature type="domain" description="Xylose isomerase-like TIM barrel" evidence="1">
    <location>
        <begin position="38"/>
        <end position="289"/>
    </location>
</feature>
<keyword evidence="3" id="KW-1185">Reference proteome</keyword>
<keyword evidence="2" id="KW-0456">Lyase</keyword>
<evidence type="ECO:0000313" key="2">
    <source>
        <dbReference type="EMBL" id="MDQ0514117.1"/>
    </source>
</evidence>
<dbReference type="InterPro" id="IPR036237">
    <property type="entry name" value="Xyl_isomerase-like_sf"/>
</dbReference>
<dbReference type="InterPro" id="IPR050312">
    <property type="entry name" value="IolE/XylAMocC-like"/>
</dbReference>
<organism evidence="2 3">
    <name type="scientific">Mycoplasmoides fastidiosum</name>
    <dbReference type="NCBI Taxonomy" id="92758"/>
    <lineage>
        <taxon>Bacteria</taxon>
        <taxon>Bacillati</taxon>
        <taxon>Mycoplasmatota</taxon>
        <taxon>Mycoplasmoidales</taxon>
        <taxon>Mycoplasmoidaceae</taxon>
        <taxon>Mycoplasmoides</taxon>
    </lineage>
</organism>
<proteinExistence type="predicted"/>
<dbReference type="PANTHER" id="PTHR12110">
    <property type="entry name" value="HYDROXYPYRUVATE ISOMERASE"/>
    <property type="match status" value="1"/>
</dbReference>
<reference evidence="2" key="1">
    <citation type="submission" date="2023-07" db="EMBL/GenBank/DDBJ databases">
        <title>Genomic Encyclopedia of Type Strains, Phase IV (KMG-IV): sequencing the most valuable type-strain genomes for metagenomic binning, comparative biology and taxonomic classification.</title>
        <authorList>
            <person name="Goeker M."/>
        </authorList>
    </citation>
    <scope>NUCLEOTIDE SEQUENCE [LARGE SCALE GENOMIC DNA]</scope>
    <source>
        <strain evidence="2">DSM 21204</strain>
    </source>
</reference>
<dbReference type="EMBL" id="JAUSWO010000001">
    <property type="protein sequence ID" value="MDQ0514117.1"/>
    <property type="molecule type" value="Genomic_DNA"/>
</dbReference>
<evidence type="ECO:0000313" key="3">
    <source>
        <dbReference type="Proteomes" id="UP001240643"/>
    </source>
</evidence>
<dbReference type="SUPFAM" id="SSF51658">
    <property type="entry name" value="Xylose isomerase-like"/>
    <property type="match status" value="1"/>
</dbReference>
<protein>
    <submittedName>
        <fullName evidence="2">Inosose dehydratase</fullName>
        <ecNumber evidence="2">4.2.1.44</ecNumber>
    </submittedName>
</protein>
<accession>A0ABU0LZI1</accession>
<dbReference type="InterPro" id="IPR030823">
    <property type="entry name" value="IolE/MocC"/>
</dbReference>
<gene>
    <name evidence="2" type="ORF">J2Z62_000555</name>
</gene>